<name>A0A6J4RC32_9ACTN</name>
<feature type="compositionally biased region" description="Basic residues" evidence="1">
    <location>
        <begin position="45"/>
        <end position="54"/>
    </location>
</feature>
<feature type="compositionally biased region" description="Low complexity" evidence="1">
    <location>
        <begin position="55"/>
        <end position="64"/>
    </location>
</feature>
<gene>
    <name evidence="2" type="ORF">AVDCRST_MAG14-2531</name>
</gene>
<sequence>EWVVRSGNVADLCAGGGHDARGNRGRGPGRASAGVRGGVFAGARWRPRRGRRPTYRGQPKAPRV</sequence>
<accession>A0A6J4RC32</accession>
<proteinExistence type="predicted"/>
<feature type="non-terminal residue" evidence="2">
    <location>
        <position position="64"/>
    </location>
</feature>
<evidence type="ECO:0000256" key="1">
    <source>
        <dbReference type="SAM" id="MobiDB-lite"/>
    </source>
</evidence>
<organism evidence="2">
    <name type="scientific">uncultured Rubrobacteraceae bacterium</name>
    <dbReference type="NCBI Taxonomy" id="349277"/>
    <lineage>
        <taxon>Bacteria</taxon>
        <taxon>Bacillati</taxon>
        <taxon>Actinomycetota</taxon>
        <taxon>Rubrobacteria</taxon>
        <taxon>Rubrobacterales</taxon>
        <taxon>Rubrobacteraceae</taxon>
        <taxon>environmental samples</taxon>
    </lineage>
</organism>
<dbReference type="AlphaFoldDB" id="A0A6J4RC32"/>
<feature type="non-terminal residue" evidence="2">
    <location>
        <position position="1"/>
    </location>
</feature>
<evidence type="ECO:0000313" key="2">
    <source>
        <dbReference type="EMBL" id="CAA9461566.1"/>
    </source>
</evidence>
<feature type="region of interest" description="Disordered" evidence="1">
    <location>
        <begin position="15"/>
        <end position="64"/>
    </location>
</feature>
<reference evidence="2" key="1">
    <citation type="submission" date="2020-02" db="EMBL/GenBank/DDBJ databases">
        <authorList>
            <person name="Meier V. D."/>
        </authorList>
    </citation>
    <scope>NUCLEOTIDE SEQUENCE</scope>
    <source>
        <strain evidence="2">AVDCRST_MAG14</strain>
    </source>
</reference>
<dbReference type="EMBL" id="CADCVG010000105">
    <property type="protein sequence ID" value="CAA9461566.1"/>
    <property type="molecule type" value="Genomic_DNA"/>
</dbReference>
<protein>
    <submittedName>
        <fullName evidence="2">Uncharacterized protein</fullName>
    </submittedName>
</protein>